<feature type="compositionally biased region" description="Acidic residues" evidence="1">
    <location>
        <begin position="735"/>
        <end position="759"/>
    </location>
</feature>
<keyword evidence="2" id="KW-0472">Membrane</keyword>
<proteinExistence type="predicted"/>
<dbReference type="AlphaFoldDB" id="A0A8W8JZL9"/>
<feature type="compositionally biased region" description="Polar residues" evidence="1">
    <location>
        <begin position="707"/>
        <end position="721"/>
    </location>
</feature>
<dbReference type="InterPro" id="IPR041249">
    <property type="entry name" value="HEPN_DZIP3"/>
</dbReference>
<dbReference type="InterPro" id="IPR049050">
    <property type="entry name" value="nSTAND3"/>
</dbReference>
<feature type="transmembrane region" description="Helical" evidence="2">
    <location>
        <begin position="181"/>
        <end position="205"/>
    </location>
</feature>
<name>A0A8W8JZL9_MAGGI</name>
<feature type="domain" description="DZIP3-like HEPN" evidence="3">
    <location>
        <begin position="282"/>
        <end position="369"/>
    </location>
</feature>
<dbReference type="SUPFAM" id="SSF52540">
    <property type="entry name" value="P-loop containing nucleoside triphosphate hydrolases"/>
    <property type="match status" value="1"/>
</dbReference>
<feature type="region of interest" description="Disordered" evidence="1">
    <location>
        <begin position="707"/>
        <end position="822"/>
    </location>
</feature>
<evidence type="ECO:0000256" key="2">
    <source>
        <dbReference type="SAM" id="Phobius"/>
    </source>
</evidence>
<feature type="compositionally biased region" description="Basic and acidic residues" evidence="1">
    <location>
        <begin position="722"/>
        <end position="734"/>
    </location>
</feature>
<feature type="transmembrane region" description="Helical" evidence="2">
    <location>
        <begin position="39"/>
        <end position="57"/>
    </location>
</feature>
<keyword evidence="6" id="KW-1185">Reference proteome</keyword>
<feature type="region of interest" description="Disordered" evidence="1">
    <location>
        <begin position="225"/>
        <end position="251"/>
    </location>
</feature>
<feature type="compositionally biased region" description="Basic and acidic residues" evidence="1">
    <location>
        <begin position="794"/>
        <end position="803"/>
    </location>
</feature>
<dbReference type="EnsemblMetazoa" id="G21005.1">
    <property type="protein sequence ID" value="G21005.1:cds"/>
    <property type="gene ID" value="G21005"/>
</dbReference>
<evidence type="ECO:0000259" key="3">
    <source>
        <dbReference type="Pfam" id="PF18738"/>
    </source>
</evidence>
<protein>
    <recommendedName>
        <fullName evidence="7">DZIP3-like HEPN domain-containing protein</fullName>
    </recommendedName>
</protein>
<feature type="compositionally biased region" description="Basic and acidic residues" evidence="1">
    <location>
        <begin position="228"/>
        <end position="241"/>
    </location>
</feature>
<keyword evidence="2" id="KW-0812">Transmembrane</keyword>
<dbReference type="Proteomes" id="UP000005408">
    <property type="component" value="Unassembled WGS sequence"/>
</dbReference>
<dbReference type="InterPro" id="IPR027417">
    <property type="entry name" value="P-loop_NTPase"/>
</dbReference>
<dbReference type="Pfam" id="PF18738">
    <property type="entry name" value="HEPN_DZIP3"/>
    <property type="match status" value="1"/>
</dbReference>
<evidence type="ECO:0008006" key="7">
    <source>
        <dbReference type="Google" id="ProtNLM"/>
    </source>
</evidence>
<sequence>MFKNVSYKLASWTKLICLCYIQIFSGVKLRRLNMTMCTYFGTLKLIIMINLWTSICLQDAQAIRNRFEVVQRCPFNESEWKVRAAHTTCNGSESYHCLLTEGGVSLREQCTDASLFTSGFCPIFTNEGYLQWSACKDTACPTSSYRSDEVYQYQICYQKTDNPIEPIEKNTEKGSNDSSSVTGVTIIIIVAISLAIVLVSVFVFYRRNQCRFICDLRTHFQPRNDTNNLKDVERDVERGEPPEQSQPLMQQDTDVELPEKKIEKLKELLKYLVQILKQELSVNNLKEKVVIHSKSVNEHFSEQLTKDLQSLKDINDYSQLDISLVFALLRNFCEDIKPPSRGWDYEPPDDDTHVGADIERIRSMWNKYCDNDSQFKHLEDVYKRMKQKYGTVAVMGGDYGIMKSSSKDEENTEGSELMKEKINSIKLNPDCTVEKGIVITENVTTALRLLQLRNVVILKGVIGCGKTHALKAIQNHFKGKHWETEWGESEILQEEISTKGPTILLCDNLFGQFGSCVFSQTDVEKNEKTLGAIEGAGDNIKVVIGIHTHVYDEVNKSLKLNFINKKNITVDMDKLSEAESLLIFKEQLKQGHCSKLDPNCWFKSVGFQSVLDRLSKNQGQIGNPFLSLMYCNQHELFSDEAFSVNPVQTMVQYIEKMKHDSFVTYDCLVYLMCVQQHNIEEEPENWVGVISLDITKHNLIQLSKTSGYSVMRRNSPQNSSSQHDDDHALTREASDADLEEDDLHQDVPEDQPEEEEDEEPSRVDDETADDEVSTVDDEISTADDEIPTAIEKTFIADENHSIADDEPQLDIERPVPAPRRSGREIKASDWTKDYVMMAQSQTGYSEQHF</sequence>
<accession>A0A8W8JZL9</accession>
<feature type="domain" description="Novel STAND NTPase 3" evidence="4">
    <location>
        <begin position="438"/>
        <end position="589"/>
    </location>
</feature>
<feature type="transmembrane region" description="Helical" evidence="2">
    <location>
        <begin position="9"/>
        <end position="27"/>
    </location>
</feature>
<evidence type="ECO:0000313" key="5">
    <source>
        <dbReference type="EnsemblMetazoa" id="G21005.1:cds"/>
    </source>
</evidence>
<keyword evidence="2" id="KW-1133">Transmembrane helix</keyword>
<evidence type="ECO:0000256" key="1">
    <source>
        <dbReference type="SAM" id="MobiDB-lite"/>
    </source>
</evidence>
<feature type="compositionally biased region" description="Acidic residues" evidence="1">
    <location>
        <begin position="766"/>
        <end position="786"/>
    </location>
</feature>
<organism evidence="5 6">
    <name type="scientific">Magallana gigas</name>
    <name type="common">Pacific oyster</name>
    <name type="synonym">Crassostrea gigas</name>
    <dbReference type="NCBI Taxonomy" id="29159"/>
    <lineage>
        <taxon>Eukaryota</taxon>
        <taxon>Metazoa</taxon>
        <taxon>Spiralia</taxon>
        <taxon>Lophotrochozoa</taxon>
        <taxon>Mollusca</taxon>
        <taxon>Bivalvia</taxon>
        <taxon>Autobranchia</taxon>
        <taxon>Pteriomorphia</taxon>
        <taxon>Ostreida</taxon>
        <taxon>Ostreoidea</taxon>
        <taxon>Ostreidae</taxon>
        <taxon>Magallana</taxon>
    </lineage>
</organism>
<evidence type="ECO:0000313" key="6">
    <source>
        <dbReference type="Proteomes" id="UP000005408"/>
    </source>
</evidence>
<evidence type="ECO:0000259" key="4">
    <source>
        <dbReference type="Pfam" id="PF20720"/>
    </source>
</evidence>
<reference evidence="5" key="1">
    <citation type="submission" date="2022-08" db="UniProtKB">
        <authorList>
            <consortium name="EnsemblMetazoa"/>
        </authorList>
    </citation>
    <scope>IDENTIFICATION</scope>
    <source>
        <strain evidence="5">05x7-T-G4-1.051#20</strain>
    </source>
</reference>
<dbReference type="Pfam" id="PF20720">
    <property type="entry name" value="nSTAND3"/>
    <property type="match status" value="1"/>
</dbReference>